<evidence type="ECO:0000313" key="1">
    <source>
        <dbReference type="EMBL" id="CDW47515.1"/>
    </source>
</evidence>
<accession>A0A0K2VB48</accession>
<dbReference type="AlphaFoldDB" id="A0A0K2VB48"/>
<protein>
    <submittedName>
        <fullName evidence="1">Uncharacterized protein</fullName>
    </submittedName>
</protein>
<reference evidence="1" key="1">
    <citation type="submission" date="2014-05" db="EMBL/GenBank/DDBJ databases">
        <authorList>
            <person name="Chronopoulou M."/>
        </authorList>
    </citation>
    <scope>NUCLEOTIDE SEQUENCE</scope>
    <source>
        <tissue evidence="1">Whole organism</tissue>
    </source>
</reference>
<dbReference type="EMBL" id="HACA01030154">
    <property type="protein sequence ID" value="CDW47515.1"/>
    <property type="molecule type" value="Transcribed_RNA"/>
</dbReference>
<organism evidence="1">
    <name type="scientific">Lepeophtheirus salmonis</name>
    <name type="common">Salmon louse</name>
    <name type="synonym">Caligus salmonis</name>
    <dbReference type="NCBI Taxonomy" id="72036"/>
    <lineage>
        <taxon>Eukaryota</taxon>
        <taxon>Metazoa</taxon>
        <taxon>Ecdysozoa</taxon>
        <taxon>Arthropoda</taxon>
        <taxon>Crustacea</taxon>
        <taxon>Multicrustacea</taxon>
        <taxon>Hexanauplia</taxon>
        <taxon>Copepoda</taxon>
        <taxon>Siphonostomatoida</taxon>
        <taxon>Caligidae</taxon>
        <taxon>Lepeophtheirus</taxon>
    </lineage>
</organism>
<proteinExistence type="predicted"/>
<sequence>MEKVCKTLKALQNFLSHFPCDFIYAILARCSSISCLK</sequence>
<name>A0A0K2VB48_LEPSM</name>